<dbReference type="PIRSF" id="PIRSF036389">
    <property type="entry name" value="IOR_B"/>
    <property type="match status" value="1"/>
</dbReference>
<evidence type="ECO:0000259" key="1">
    <source>
        <dbReference type="SMART" id="SM01008"/>
    </source>
</evidence>
<reference evidence="2 3" key="1">
    <citation type="submission" date="2018-10" db="EMBL/GenBank/DDBJ databases">
        <title>Genomic Encyclopedia of Archaeal and Bacterial Type Strains, Phase II (KMG-II): from individual species to whole genera.</title>
        <authorList>
            <person name="Goeker M."/>
        </authorList>
    </citation>
    <scope>NUCLEOTIDE SEQUENCE [LARGE SCALE GENOMIC DNA]</scope>
    <source>
        <strain evidence="2 3">DSM 25217</strain>
    </source>
</reference>
<dbReference type="Pfam" id="PF02738">
    <property type="entry name" value="MoCoBD_1"/>
    <property type="match status" value="1"/>
</dbReference>
<sequence>MHDGAHTPDNALPVSRRAFLKVVTLAAGGFAVGWRLPAGVLADGDDGADLNPFVRIQPDNTVTVVIKHLDKGQGITTGLTTIVAEELDADWSQMQFEFAPANDELYKNLFFGIQVTGGSTAIANSWMQMRQAGAAARAMLVAAAAERFGVPVGGLRVEKGRVTDPESGRSASFGDLATLAADQVPPAEPVLKDPKDFTLIGATLPRLDSPSKTDGTATYTLDVTRPGMLVALVAHPPRFGAVLAAFNADKAKKISGVRHVVAIPRGVAVVADGFWAATRGREALEVQWDFTNAEMRGSAEMLSDYKETAKTKGASARLTGDAEAALADAEDVIEAEFDFPFLAHATMEPMDCVVDLKTDRCDVFSGAQMPTVDRQIVAGIVGLPLDKVYVHTHFAGGSFGRRAVPDSDYAAEAAMVAKAIGGKAPVKLIWTREDDMHGGRYRPMSFHRLRGGLDVDGRLVAWDHRIVMQTFLKDTPFEILIEGGVDGTSVEGARGLPYDIPNVSVDLHLVDNGVTTLWWRSVGHTHNGYVTEVFFDMLAKKAGQDPGDLRRSLLRNHPRHLQVLETVLDKSGWGTPLVARAGARRGRGVAVHESFNSFVAQVAEVTVDDNGLKVDRIICAVDCGIAINPDIIVAQMEGGIGYGLSAALREAITLTDGIVDQDNFDTYEPLRINDMPDIEVHVVASGEAPTGVGEPGVPPVAPAVANAIADATGQRFYRLPFGDEIGTA</sequence>
<dbReference type="Pfam" id="PF20256">
    <property type="entry name" value="MoCoBD_2"/>
    <property type="match status" value="2"/>
</dbReference>
<evidence type="ECO:0000313" key="2">
    <source>
        <dbReference type="EMBL" id="RMB04848.1"/>
    </source>
</evidence>
<evidence type="ECO:0000313" key="3">
    <source>
        <dbReference type="Proteomes" id="UP000271227"/>
    </source>
</evidence>
<dbReference type="InterPro" id="IPR046867">
    <property type="entry name" value="AldOxase/xan_DH_MoCoBD2"/>
</dbReference>
<dbReference type="EMBL" id="REFR01000012">
    <property type="protein sequence ID" value="RMB04848.1"/>
    <property type="molecule type" value="Genomic_DNA"/>
</dbReference>
<dbReference type="InterPro" id="IPR037165">
    <property type="entry name" value="AldOxase/xan_DH_Mopterin-bd_sf"/>
</dbReference>
<dbReference type="PROSITE" id="PS51318">
    <property type="entry name" value="TAT"/>
    <property type="match status" value="1"/>
</dbReference>
<gene>
    <name evidence="2" type="ORF">BXY39_2418</name>
</gene>
<dbReference type="InterPro" id="IPR006311">
    <property type="entry name" value="TAT_signal"/>
</dbReference>
<dbReference type="Proteomes" id="UP000271227">
    <property type="component" value="Unassembled WGS sequence"/>
</dbReference>
<dbReference type="PANTHER" id="PTHR47495">
    <property type="entry name" value="ALDEHYDE DEHYDROGENASE"/>
    <property type="match status" value="1"/>
</dbReference>
<feature type="domain" description="Aldehyde oxidase/xanthine dehydrogenase a/b hammerhead" evidence="1">
    <location>
        <begin position="214"/>
        <end position="292"/>
    </location>
</feature>
<dbReference type="InterPro" id="IPR008274">
    <property type="entry name" value="AldOxase/xan_DH_MoCoBD1"/>
</dbReference>
<dbReference type="InParanoid" id="A0A3M0C545"/>
<dbReference type="SMART" id="SM01008">
    <property type="entry name" value="Ald_Xan_dh_C"/>
    <property type="match status" value="1"/>
</dbReference>
<accession>A0A3M0C545</accession>
<dbReference type="SUPFAM" id="SSF56003">
    <property type="entry name" value="Molybdenum cofactor-binding domain"/>
    <property type="match status" value="2"/>
</dbReference>
<dbReference type="GO" id="GO:0016491">
    <property type="term" value="F:oxidoreductase activity"/>
    <property type="evidence" value="ECO:0007669"/>
    <property type="project" value="InterPro"/>
</dbReference>
<dbReference type="InterPro" id="IPR052516">
    <property type="entry name" value="N-heterocyclic_Hydroxylase"/>
</dbReference>
<dbReference type="AlphaFoldDB" id="A0A3M0C545"/>
<keyword evidence="3" id="KW-1185">Reference proteome</keyword>
<dbReference type="Gene3D" id="3.30.365.10">
    <property type="entry name" value="Aldehyde oxidase/xanthine dehydrogenase, molybdopterin binding domain"/>
    <property type="match status" value="4"/>
</dbReference>
<name>A0A3M0C545_9PROT</name>
<dbReference type="InterPro" id="IPR000674">
    <property type="entry name" value="Ald_Oxase/Xan_DH_a/b"/>
</dbReference>
<proteinExistence type="predicted"/>
<comment type="caution">
    <text evidence="2">The sequence shown here is derived from an EMBL/GenBank/DDBJ whole genome shotgun (WGS) entry which is preliminary data.</text>
</comment>
<dbReference type="Gene3D" id="3.90.1170.50">
    <property type="entry name" value="Aldehyde oxidase/xanthine dehydrogenase, a/b hammerhead"/>
    <property type="match status" value="1"/>
</dbReference>
<protein>
    <submittedName>
        <fullName evidence="2">Isoquinoline 1-oxidoreductase beta subunit</fullName>
    </submittedName>
</protein>
<organism evidence="2 3">
    <name type="scientific">Eilatimonas milleporae</name>
    <dbReference type="NCBI Taxonomy" id="911205"/>
    <lineage>
        <taxon>Bacteria</taxon>
        <taxon>Pseudomonadati</taxon>
        <taxon>Pseudomonadota</taxon>
        <taxon>Alphaproteobacteria</taxon>
        <taxon>Kordiimonadales</taxon>
        <taxon>Kordiimonadaceae</taxon>
        <taxon>Eilatimonas</taxon>
    </lineage>
</organism>
<dbReference type="RefSeq" id="WP_121939111.1">
    <property type="nucleotide sequence ID" value="NZ_REFR01000012.1"/>
</dbReference>
<dbReference type="PANTHER" id="PTHR47495:SF2">
    <property type="entry name" value="ALDEHYDE DEHYDROGENASE"/>
    <property type="match status" value="1"/>
</dbReference>
<dbReference type="InterPro" id="IPR012368">
    <property type="entry name" value="OxRdtase_Mopterin-bd_su_IorB"/>
</dbReference>
<dbReference type="FunCoup" id="A0A3M0C545">
    <property type="interactions" value="351"/>
</dbReference>
<dbReference type="OrthoDB" id="9767994at2"/>